<reference evidence="1" key="1">
    <citation type="journal article" date="2013" name="Genetics">
        <title>The draft genome and transcriptome of Panagrellus redivivus are shaped by the harsh demands of a free-living lifestyle.</title>
        <authorList>
            <person name="Srinivasan J."/>
            <person name="Dillman A.R."/>
            <person name="Macchietto M.G."/>
            <person name="Heikkinen L."/>
            <person name="Lakso M."/>
            <person name="Fracchia K.M."/>
            <person name="Antoshechkin I."/>
            <person name="Mortazavi A."/>
            <person name="Wong G."/>
            <person name="Sternberg P.W."/>
        </authorList>
    </citation>
    <scope>NUCLEOTIDE SEQUENCE [LARGE SCALE GENOMIC DNA]</scope>
    <source>
        <strain evidence="1">MT8872</strain>
    </source>
</reference>
<reference evidence="2" key="2">
    <citation type="submission" date="2020-10" db="UniProtKB">
        <authorList>
            <consortium name="WormBaseParasite"/>
        </authorList>
    </citation>
    <scope>IDENTIFICATION</scope>
</reference>
<proteinExistence type="predicted"/>
<dbReference type="AlphaFoldDB" id="A0A7E4VLY3"/>
<evidence type="ECO:0000313" key="1">
    <source>
        <dbReference type="Proteomes" id="UP000492821"/>
    </source>
</evidence>
<keyword evidence="1" id="KW-1185">Reference proteome</keyword>
<sequence length="166" mass="19416">MRYDKLILSDCDLSNNFFRKEFWPFSSHTTSIEVLNGSGFNVKELLTTFQNVERLGISGTSVNLTCLTDILSFNHRLSGLIFIFPKESSNCFTADQLFAFLKAQKPGFSLTIECYRGQNDEFLELRQALTQRFKTTWLKYFREPDLKFNLKGEPGYYIKQTTFYLY</sequence>
<name>A0A7E4VLY3_PANRE</name>
<dbReference type="Proteomes" id="UP000492821">
    <property type="component" value="Unassembled WGS sequence"/>
</dbReference>
<protein>
    <submittedName>
        <fullName evidence="2">Leucine-rich repeat domain-containing protein</fullName>
    </submittedName>
</protein>
<accession>A0A7E4VLY3</accession>
<organism evidence="1 2">
    <name type="scientific">Panagrellus redivivus</name>
    <name type="common">Microworm</name>
    <dbReference type="NCBI Taxonomy" id="6233"/>
    <lineage>
        <taxon>Eukaryota</taxon>
        <taxon>Metazoa</taxon>
        <taxon>Ecdysozoa</taxon>
        <taxon>Nematoda</taxon>
        <taxon>Chromadorea</taxon>
        <taxon>Rhabditida</taxon>
        <taxon>Tylenchina</taxon>
        <taxon>Panagrolaimomorpha</taxon>
        <taxon>Panagrolaimoidea</taxon>
        <taxon>Panagrolaimidae</taxon>
        <taxon>Panagrellus</taxon>
    </lineage>
</organism>
<evidence type="ECO:0000313" key="2">
    <source>
        <dbReference type="WBParaSite" id="Pan_g22113.t1"/>
    </source>
</evidence>
<dbReference type="WBParaSite" id="Pan_g22113.t1">
    <property type="protein sequence ID" value="Pan_g22113.t1"/>
    <property type="gene ID" value="Pan_g22113"/>
</dbReference>